<dbReference type="NCBIfam" id="TIGR01474">
    <property type="entry name" value="ubiA_proteo"/>
    <property type="match status" value="1"/>
</dbReference>
<keyword evidence="6 8" id="KW-1133">Transmembrane helix</keyword>
<dbReference type="PROSITE" id="PS00943">
    <property type="entry name" value="UBIA"/>
    <property type="match status" value="1"/>
</dbReference>
<evidence type="ECO:0000256" key="6">
    <source>
        <dbReference type="ARBA" id="ARBA00022989"/>
    </source>
</evidence>
<dbReference type="HAMAP" id="MF_01635">
    <property type="entry name" value="UbiA"/>
    <property type="match status" value="1"/>
</dbReference>
<dbReference type="GO" id="GO:0005743">
    <property type="term" value="C:mitochondrial inner membrane"/>
    <property type="evidence" value="ECO:0007669"/>
    <property type="project" value="UniProtKB-SubCell"/>
</dbReference>
<dbReference type="EMBL" id="HBGH01010724">
    <property type="protein sequence ID" value="CAD9233858.1"/>
    <property type="molecule type" value="Transcribed_RNA"/>
</dbReference>
<feature type="transmembrane region" description="Helical" evidence="8">
    <location>
        <begin position="148"/>
        <end position="174"/>
    </location>
</feature>
<dbReference type="InterPro" id="IPR000537">
    <property type="entry name" value="UbiA_prenyltransferase"/>
</dbReference>
<comment type="catalytic activity">
    <reaction evidence="8">
        <text>an all-trans-polyprenyl diphosphate + 4-hydroxybenzoate = a 4-hydroxy-3-(all-trans-polyprenyl)benzoate + diphosphate</text>
        <dbReference type="Rhea" id="RHEA:44504"/>
        <dbReference type="Rhea" id="RHEA-COMP:9514"/>
        <dbReference type="Rhea" id="RHEA-COMP:9564"/>
        <dbReference type="ChEBI" id="CHEBI:17879"/>
        <dbReference type="ChEBI" id="CHEBI:33019"/>
        <dbReference type="ChEBI" id="CHEBI:58914"/>
        <dbReference type="ChEBI" id="CHEBI:78396"/>
        <dbReference type="EC" id="2.5.1.39"/>
    </reaction>
</comment>
<dbReference type="Gene3D" id="1.20.120.1780">
    <property type="entry name" value="UbiA prenyltransferase"/>
    <property type="match status" value="1"/>
</dbReference>
<comment type="subcellular location">
    <subcellularLocation>
        <location evidence="2">Membrane</location>
        <topology evidence="2">Multi-pass membrane protein</topology>
    </subcellularLocation>
    <subcellularLocation>
        <location evidence="8">Mitochondrion inner membrane</location>
        <topology evidence="8">Multi-pass membrane protein</topology>
        <orientation evidence="8">Matrix side</orientation>
    </subcellularLocation>
</comment>
<dbReference type="Pfam" id="PF01040">
    <property type="entry name" value="UbiA"/>
    <property type="match status" value="1"/>
</dbReference>
<comment type="function">
    <text evidence="8">Catalyzes the prenylation of para-hydroxybenzoate (PHB) with an all-trans polyprenyl group. Mediates the second step in the final reaction sequence of coenzyme Q (CoQ) biosynthesis, which is the condensation of the polyisoprenoid side chain with PHB, generating the first membrane-bound Q intermediate.</text>
</comment>
<dbReference type="InterPro" id="IPR039653">
    <property type="entry name" value="Prenyltransferase"/>
</dbReference>
<dbReference type="AlphaFoldDB" id="A0A7S1XE92"/>
<evidence type="ECO:0000256" key="1">
    <source>
        <dbReference type="ARBA" id="ARBA00001946"/>
    </source>
</evidence>
<reference evidence="9" key="1">
    <citation type="submission" date="2021-01" db="EMBL/GenBank/DDBJ databases">
        <authorList>
            <person name="Corre E."/>
            <person name="Pelletier E."/>
            <person name="Niang G."/>
            <person name="Scheremetjew M."/>
            <person name="Finn R."/>
            <person name="Kale V."/>
            <person name="Holt S."/>
            <person name="Cochrane G."/>
            <person name="Meng A."/>
            <person name="Brown T."/>
            <person name="Cohen L."/>
        </authorList>
    </citation>
    <scope>NUCLEOTIDE SEQUENCE</scope>
    <source>
        <strain evidence="9">SAG 36.94</strain>
    </source>
</reference>
<dbReference type="InterPro" id="IPR030470">
    <property type="entry name" value="UbiA_prenylTrfase_CS"/>
</dbReference>
<keyword evidence="5 8" id="KW-0812">Transmembrane</keyword>
<evidence type="ECO:0000256" key="5">
    <source>
        <dbReference type="ARBA" id="ARBA00022692"/>
    </source>
</evidence>
<keyword evidence="8" id="KW-0496">Mitochondrion</keyword>
<comment type="cofactor">
    <cofactor evidence="1 8">
        <name>Mg(2+)</name>
        <dbReference type="ChEBI" id="CHEBI:18420"/>
    </cofactor>
</comment>
<proteinExistence type="inferred from homology"/>
<gene>
    <name evidence="9" type="ORF">CCAE0312_LOCUS5945</name>
</gene>
<dbReference type="CDD" id="cd13959">
    <property type="entry name" value="PT_UbiA_COQ2"/>
    <property type="match status" value="1"/>
</dbReference>
<accession>A0A7S1XE92</accession>
<dbReference type="PANTHER" id="PTHR11048">
    <property type="entry name" value="PRENYLTRANSFERASES"/>
    <property type="match status" value="1"/>
</dbReference>
<dbReference type="GO" id="GO:0008299">
    <property type="term" value="P:isoprenoid biosynthetic process"/>
    <property type="evidence" value="ECO:0007669"/>
    <property type="project" value="UniProtKB-UniRule"/>
</dbReference>
<dbReference type="FunFam" id="1.10.357.140:FF:000003">
    <property type="entry name" value="4-hydroxybenzoate polyprenyltransferase, mitochondrial"/>
    <property type="match status" value="1"/>
</dbReference>
<feature type="transmembrane region" description="Helical" evidence="8">
    <location>
        <begin position="215"/>
        <end position="234"/>
    </location>
</feature>
<dbReference type="UniPathway" id="UPA00232"/>
<keyword evidence="4 8" id="KW-0808">Transferase</keyword>
<evidence type="ECO:0000313" key="9">
    <source>
        <dbReference type="EMBL" id="CAD9233858.1"/>
    </source>
</evidence>
<comment type="similarity">
    <text evidence="3 8">Belongs to the UbiA prenyltransferase family.</text>
</comment>
<evidence type="ECO:0000256" key="4">
    <source>
        <dbReference type="ARBA" id="ARBA00022679"/>
    </source>
</evidence>
<feature type="transmembrane region" description="Helical" evidence="8">
    <location>
        <begin position="48"/>
        <end position="71"/>
    </location>
</feature>
<keyword evidence="8" id="KW-0999">Mitochondrion inner membrane</keyword>
<dbReference type="PANTHER" id="PTHR11048:SF28">
    <property type="entry name" value="4-HYDROXYBENZOATE POLYPRENYLTRANSFERASE, MITOCHONDRIAL"/>
    <property type="match status" value="1"/>
</dbReference>
<dbReference type="InterPro" id="IPR044878">
    <property type="entry name" value="UbiA_sf"/>
</dbReference>
<evidence type="ECO:0000256" key="8">
    <source>
        <dbReference type="HAMAP-Rule" id="MF_03189"/>
    </source>
</evidence>
<sequence>MRARLAERWLAYRQLMRWDKPAGTWLLYAPCTWSIALATDPGSFPDPWLLGSFGVGAVLLRGAGCTINDWWDRDIDRRVRRSASRPVASGQVSPHEALALAGAQALAGLPILLTLNPHSVTLGAASLVPVALYPLAKRVTMWPQAALGLTFNWGALLGWSATTGTLAAPAWALYSASWAWTMVYDTIYAHQDKDDDANVGVGSTALAFGPWTRPWLVGFTALFCVASSLAGSLVGQTTPFYAGVVVSTGLMLREVIRTDLGNPDDCMRAFQVNTAVGPLMFSGIVVGNLQFL</sequence>
<dbReference type="EC" id="2.5.1.39" evidence="8"/>
<protein>
    <recommendedName>
        <fullName evidence="8">4-hydroxybenzoate polyprenyltransferase, mitochondrial</fullName>
        <shortName evidence="8">4-HB polyprenyltransferase</shortName>
        <ecNumber evidence="8">2.5.1.39</ecNumber>
    </recommendedName>
    <alternativeName>
        <fullName evidence="8">Para-hydroxybenzoate--polyprenyltransferase</fullName>
        <shortName evidence="8">PHB:PPT</shortName>
        <shortName evidence="8">PHB:polyprenyltransferase</shortName>
    </alternativeName>
</protein>
<keyword evidence="8" id="KW-0831">Ubiquinone biosynthesis</keyword>
<name>A0A7S1XE92_9RHOD</name>
<dbReference type="GO" id="GO:0006744">
    <property type="term" value="P:ubiquinone biosynthetic process"/>
    <property type="evidence" value="ECO:0007669"/>
    <property type="project" value="UniProtKB-UniRule"/>
</dbReference>
<dbReference type="GO" id="GO:0008412">
    <property type="term" value="F:4-hydroxybenzoate polyprenyltransferase activity"/>
    <property type="evidence" value="ECO:0007669"/>
    <property type="project" value="UniProtKB-EC"/>
</dbReference>
<keyword evidence="7 8" id="KW-0472">Membrane</keyword>
<evidence type="ECO:0000256" key="3">
    <source>
        <dbReference type="ARBA" id="ARBA00005985"/>
    </source>
</evidence>
<evidence type="ECO:0000256" key="7">
    <source>
        <dbReference type="ARBA" id="ARBA00023136"/>
    </source>
</evidence>
<dbReference type="Gene3D" id="1.10.357.140">
    <property type="entry name" value="UbiA prenyltransferase"/>
    <property type="match status" value="1"/>
</dbReference>
<dbReference type="FunFam" id="1.20.120.1780:FF:000001">
    <property type="entry name" value="4-hydroxybenzoate octaprenyltransferase"/>
    <property type="match status" value="1"/>
</dbReference>
<keyword evidence="8" id="KW-0414">Isoprene biosynthesis</keyword>
<organism evidence="9">
    <name type="scientific">Compsopogon caeruleus</name>
    <dbReference type="NCBI Taxonomy" id="31354"/>
    <lineage>
        <taxon>Eukaryota</taxon>
        <taxon>Rhodophyta</taxon>
        <taxon>Compsopogonophyceae</taxon>
        <taxon>Compsopogonales</taxon>
        <taxon>Compsopogonaceae</taxon>
        <taxon>Compsopogon</taxon>
    </lineage>
</organism>
<dbReference type="InterPro" id="IPR006370">
    <property type="entry name" value="HB_polyprenyltransferase-like"/>
</dbReference>
<evidence type="ECO:0000256" key="2">
    <source>
        <dbReference type="ARBA" id="ARBA00004141"/>
    </source>
</evidence>
<comment type="pathway">
    <text evidence="8">Cofactor biosynthesis; ubiquinone biosynthesis.</text>
</comment>